<organism evidence="4 5">
    <name type="scientific">Bifidobacterium platyrrhinorum</name>
    <dbReference type="NCBI Taxonomy" id="2661628"/>
    <lineage>
        <taxon>Bacteria</taxon>
        <taxon>Bacillati</taxon>
        <taxon>Actinomycetota</taxon>
        <taxon>Actinomycetes</taxon>
        <taxon>Bifidobacteriales</taxon>
        <taxon>Bifidobacteriaceae</taxon>
        <taxon>Bifidobacterium</taxon>
    </lineage>
</organism>
<dbReference type="Proteomes" id="UP000483293">
    <property type="component" value="Unassembled WGS sequence"/>
</dbReference>
<evidence type="ECO:0000313" key="5">
    <source>
        <dbReference type="Proteomes" id="UP000483293"/>
    </source>
</evidence>
<keyword evidence="2" id="KW-1133">Transmembrane helix</keyword>
<feature type="region of interest" description="Disordered" evidence="1">
    <location>
        <begin position="83"/>
        <end position="116"/>
    </location>
</feature>
<keyword evidence="4" id="KW-0269">Exonuclease</keyword>
<keyword evidence="5" id="KW-1185">Reference proteome</keyword>
<feature type="compositionally biased region" description="Basic and acidic residues" evidence="1">
    <location>
        <begin position="84"/>
        <end position="106"/>
    </location>
</feature>
<evidence type="ECO:0000313" key="4">
    <source>
        <dbReference type="EMBL" id="NEG55061.1"/>
    </source>
</evidence>
<dbReference type="Gene3D" id="3.60.10.10">
    <property type="entry name" value="Endonuclease/exonuclease/phosphatase"/>
    <property type="match status" value="1"/>
</dbReference>
<feature type="domain" description="Endonuclease/exonuclease/phosphatase" evidence="3">
    <location>
        <begin position="121"/>
        <end position="335"/>
    </location>
</feature>
<dbReference type="AlphaFoldDB" id="A0A6L9SV81"/>
<evidence type="ECO:0000256" key="2">
    <source>
        <dbReference type="SAM" id="Phobius"/>
    </source>
</evidence>
<comment type="caution">
    <text evidence="4">The sequence shown here is derived from an EMBL/GenBank/DDBJ whole genome shotgun (WGS) entry which is preliminary data.</text>
</comment>
<dbReference type="Pfam" id="PF03372">
    <property type="entry name" value="Exo_endo_phos"/>
    <property type="match status" value="1"/>
</dbReference>
<keyword evidence="2" id="KW-0472">Membrane</keyword>
<dbReference type="SUPFAM" id="SSF56219">
    <property type="entry name" value="DNase I-like"/>
    <property type="match status" value="1"/>
</dbReference>
<protein>
    <submittedName>
        <fullName evidence="4">Endonuclease/exonuclease/phosphatase family protein</fullName>
    </submittedName>
</protein>
<name>A0A6L9SV81_9BIFI</name>
<evidence type="ECO:0000256" key="1">
    <source>
        <dbReference type="SAM" id="MobiDB-lite"/>
    </source>
</evidence>
<dbReference type="EMBL" id="WHZV01000003">
    <property type="protein sequence ID" value="NEG55061.1"/>
    <property type="molecule type" value="Genomic_DNA"/>
</dbReference>
<dbReference type="InterPro" id="IPR036691">
    <property type="entry name" value="Endo/exonu/phosph_ase_sf"/>
</dbReference>
<accession>A0A6L9SV81</accession>
<dbReference type="GO" id="GO:0004519">
    <property type="term" value="F:endonuclease activity"/>
    <property type="evidence" value="ECO:0007669"/>
    <property type="project" value="UniProtKB-KW"/>
</dbReference>
<dbReference type="RefSeq" id="WP_163196777.1">
    <property type="nucleotide sequence ID" value="NZ_WHZV01000003.1"/>
</dbReference>
<feature type="compositionally biased region" description="Low complexity" evidence="1">
    <location>
        <begin position="107"/>
        <end position="116"/>
    </location>
</feature>
<proteinExistence type="predicted"/>
<feature type="transmembrane region" description="Helical" evidence="2">
    <location>
        <begin position="6"/>
        <end position="25"/>
    </location>
</feature>
<sequence length="346" mass="37286">MLVWFLWGVMLVGSVWVLLSQLSAGMEARMPFPYMIALIPFLWVPLVACAAVAAYLREWGAMCCLLAVALSASTRRIAYWGTDPHPRRETSRETHSDSRETSRETPTEASSAEPPSSLTLMTLNCRYGRADAGAIVREARDRGVDVLALQEVTDGLVARLDAAGIADLLPYRRSGEAKETDNGGYNMVFSRFEPQDSTPSAVDIPAADVPAVTLAAAGGRTVTLASAHPKSPMRGPRDWSAGIIGLGALAKSAYVGDHGTVVVLGDLNSSTDHPSFRRLLAAGFRDASLTQAKGPNLTFPRWLVWPRIELDHILATRGDATFSHVSSFVVPDTDHLALTARIGFKG</sequence>
<gene>
    <name evidence="4" type="ORF">GFD21_04600</name>
</gene>
<reference evidence="4 5" key="1">
    <citation type="submission" date="2019-10" db="EMBL/GenBank/DDBJ databases">
        <title>Bifidobacterium from non-human primates.</title>
        <authorList>
            <person name="Modesto M."/>
        </authorList>
    </citation>
    <scope>NUCLEOTIDE SEQUENCE [LARGE SCALE GENOMIC DNA]</scope>
    <source>
        <strain evidence="4 5">SMA15</strain>
    </source>
</reference>
<dbReference type="InterPro" id="IPR005135">
    <property type="entry name" value="Endo/exonuclease/phosphatase"/>
</dbReference>
<dbReference type="GO" id="GO:0004527">
    <property type="term" value="F:exonuclease activity"/>
    <property type="evidence" value="ECO:0007669"/>
    <property type="project" value="UniProtKB-KW"/>
</dbReference>
<feature type="transmembrane region" description="Helical" evidence="2">
    <location>
        <begin position="32"/>
        <end position="53"/>
    </location>
</feature>
<keyword evidence="4" id="KW-0540">Nuclease</keyword>
<keyword evidence="4" id="KW-0378">Hydrolase</keyword>
<keyword evidence="4" id="KW-0255">Endonuclease</keyword>
<keyword evidence="2" id="KW-0812">Transmembrane</keyword>
<evidence type="ECO:0000259" key="3">
    <source>
        <dbReference type="Pfam" id="PF03372"/>
    </source>
</evidence>